<evidence type="ECO:0000256" key="5">
    <source>
        <dbReference type="ARBA" id="ARBA00022801"/>
    </source>
</evidence>
<dbReference type="PANTHER" id="PTHR10190">
    <property type="entry name" value="EYES ABSENT"/>
    <property type="match status" value="1"/>
</dbReference>
<evidence type="ECO:0000256" key="6">
    <source>
        <dbReference type="ARBA" id="ARBA00022842"/>
    </source>
</evidence>
<feature type="region of interest" description="Disordered" evidence="16">
    <location>
        <begin position="290"/>
        <end position="356"/>
    </location>
</feature>
<dbReference type="GO" id="GO:0045739">
    <property type="term" value="P:positive regulation of DNA repair"/>
    <property type="evidence" value="ECO:0007669"/>
    <property type="project" value="TreeGrafter"/>
</dbReference>
<feature type="non-terminal residue" evidence="17">
    <location>
        <position position="1"/>
    </location>
</feature>
<evidence type="ECO:0000256" key="2">
    <source>
        <dbReference type="ARBA" id="ARBA00010501"/>
    </source>
</evidence>
<dbReference type="EC" id="3.1.3.48" evidence="15"/>
<dbReference type="Pfam" id="PF00702">
    <property type="entry name" value="Hydrolase"/>
    <property type="match status" value="1"/>
</dbReference>
<keyword evidence="10" id="KW-0804">Transcription</keyword>
<feature type="active site" description="Proton donor" evidence="13">
    <location>
        <position position="369"/>
    </location>
</feature>
<dbReference type="SFLD" id="SFLDS00003">
    <property type="entry name" value="Haloacid_Dehalogenase"/>
    <property type="match status" value="1"/>
</dbReference>
<name>A0A1B6CV98_9HEMI</name>
<comment type="subcellular location">
    <subcellularLocation>
        <location evidence="1">Nucleus</location>
    </subcellularLocation>
</comment>
<keyword evidence="4 14" id="KW-0479">Metal-binding</keyword>
<dbReference type="GO" id="GO:0004725">
    <property type="term" value="F:protein tyrosine phosphatase activity"/>
    <property type="evidence" value="ECO:0007669"/>
    <property type="project" value="UniProtKB-EC"/>
</dbReference>
<comment type="similarity">
    <text evidence="2 15">Belongs to the HAD-like hydrolase superfamily. EYA family.</text>
</comment>
<feature type="compositionally biased region" description="Basic residues" evidence="16">
    <location>
        <begin position="1"/>
        <end position="10"/>
    </location>
</feature>
<gene>
    <name evidence="17" type="ORF">g.7789</name>
</gene>
<dbReference type="PANTHER" id="PTHR10190:SF16">
    <property type="entry name" value="DEVELOPMENTAL PROTEIN EYES ABSENT"/>
    <property type="match status" value="1"/>
</dbReference>
<dbReference type="InterPro" id="IPR038102">
    <property type="entry name" value="EYA_dom_sf"/>
</dbReference>
<evidence type="ECO:0000256" key="4">
    <source>
        <dbReference type="ARBA" id="ARBA00022723"/>
    </source>
</evidence>
<dbReference type="FunFam" id="3.40.50.12350:FF:000001">
    <property type="entry name" value="Eyes absent homolog"/>
    <property type="match status" value="1"/>
</dbReference>
<keyword evidence="8 15" id="KW-0805">Transcription regulation</keyword>
<evidence type="ECO:0000256" key="9">
    <source>
        <dbReference type="ARBA" id="ARBA00023159"/>
    </source>
</evidence>
<dbReference type="InterPro" id="IPR028472">
    <property type="entry name" value="EYA"/>
</dbReference>
<organism evidence="17">
    <name type="scientific">Clastoptera arizonana</name>
    <name type="common">Arizona spittle bug</name>
    <dbReference type="NCBI Taxonomy" id="38151"/>
    <lineage>
        <taxon>Eukaryota</taxon>
        <taxon>Metazoa</taxon>
        <taxon>Ecdysozoa</taxon>
        <taxon>Arthropoda</taxon>
        <taxon>Hexapoda</taxon>
        <taxon>Insecta</taxon>
        <taxon>Pterygota</taxon>
        <taxon>Neoptera</taxon>
        <taxon>Paraneoptera</taxon>
        <taxon>Hemiptera</taxon>
        <taxon>Auchenorrhyncha</taxon>
        <taxon>Cercopoidea</taxon>
        <taxon>Clastopteridae</taxon>
        <taxon>Clastoptera</taxon>
    </lineage>
</organism>
<keyword evidence="7 15" id="KW-0904">Protein phosphatase</keyword>
<evidence type="ECO:0000256" key="16">
    <source>
        <dbReference type="SAM" id="MobiDB-lite"/>
    </source>
</evidence>
<feature type="binding site" evidence="14">
    <location>
        <position position="602"/>
    </location>
    <ligand>
        <name>Mg(2+)</name>
        <dbReference type="ChEBI" id="CHEBI:18420"/>
    </ligand>
</feature>
<keyword evidence="3" id="KW-0217">Developmental protein</keyword>
<feature type="region of interest" description="Disordered" evidence="16">
    <location>
        <begin position="1"/>
        <end position="96"/>
    </location>
</feature>
<dbReference type="GO" id="GO:0005634">
    <property type="term" value="C:nucleus"/>
    <property type="evidence" value="ECO:0007669"/>
    <property type="project" value="UniProtKB-SubCell"/>
</dbReference>
<dbReference type="Gene3D" id="3.40.50.12350">
    <property type="match status" value="1"/>
</dbReference>
<dbReference type="GO" id="GO:2001240">
    <property type="term" value="P:negative regulation of extrinsic apoptotic signaling pathway in absence of ligand"/>
    <property type="evidence" value="ECO:0007669"/>
    <property type="project" value="TreeGrafter"/>
</dbReference>
<evidence type="ECO:0000256" key="13">
    <source>
        <dbReference type="PIRSR" id="PIRSR628472-1"/>
    </source>
</evidence>
<feature type="active site" description="Nucleophile" evidence="13">
    <location>
        <position position="367"/>
    </location>
</feature>
<reference evidence="17" key="1">
    <citation type="submission" date="2015-12" db="EMBL/GenBank/DDBJ databases">
        <title>De novo transcriptome assembly of four potential Pierce s Disease insect vectors from Arizona vineyards.</title>
        <authorList>
            <person name="Tassone E.E."/>
        </authorList>
    </citation>
    <scope>NUCLEOTIDE SEQUENCE</scope>
</reference>
<proteinExistence type="inferred from homology"/>
<evidence type="ECO:0000313" key="17">
    <source>
        <dbReference type="EMBL" id="JAS17255.1"/>
    </source>
</evidence>
<dbReference type="NCBIfam" id="TIGR01658">
    <property type="entry name" value="EYA-cons_domain"/>
    <property type="match status" value="1"/>
</dbReference>
<evidence type="ECO:0000256" key="11">
    <source>
        <dbReference type="ARBA" id="ARBA00023242"/>
    </source>
</evidence>
<evidence type="ECO:0000256" key="8">
    <source>
        <dbReference type="ARBA" id="ARBA00023015"/>
    </source>
</evidence>
<evidence type="ECO:0000256" key="12">
    <source>
        <dbReference type="ARBA" id="ARBA00051722"/>
    </source>
</evidence>
<feature type="binding site" evidence="14">
    <location>
        <position position="367"/>
    </location>
    <ligand>
        <name>Mg(2+)</name>
        <dbReference type="ChEBI" id="CHEBI:18420"/>
    </ligand>
</feature>
<evidence type="ECO:0000256" key="15">
    <source>
        <dbReference type="RuleBase" id="RU362036"/>
    </source>
</evidence>
<keyword evidence="6 14" id="KW-0460">Magnesium</keyword>
<feature type="compositionally biased region" description="Pro residues" evidence="16">
    <location>
        <begin position="302"/>
        <end position="313"/>
    </location>
</feature>
<protein>
    <recommendedName>
        <fullName evidence="15">Eyes absent homolog</fullName>
        <ecNumber evidence="15">3.1.3.48</ecNumber>
    </recommendedName>
</protein>
<keyword evidence="9" id="KW-0010">Activator</keyword>
<comment type="cofactor">
    <cofactor evidence="14 15">
        <name>Mg(2+)</name>
        <dbReference type="ChEBI" id="CHEBI:18420"/>
    </cofactor>
    <text evidence="14 15">Binds 1 Mg(2+) ion per subunit.</text>
</comment>
<feature type="binding site" evidence="14">
    <location>
        <position position="369"/>
    </location>
    <ligand>
        <name>Mg(2+)</name>
        <dbReference type="ChEBI" id="CHEBI:18420"/>
    </ligand>
</feature>
<keyword evidence="5 15" id="KW-0378">Hydrolase</keyword>
<evidence type="ECO:0000256" key="14">
    <source>
        <dbReference type="PIRSR" id="PIRSR628472-2"/>
    </source>
</evidence>
<accession>A0A1B6CV98</accession>
<feature type="compositionally biased region" description="Polar residues" evidence="16">
    <location>
        <begin position="61"/>
        <end position="79"/>
    </location>
</feature>
<feature type="compositionally biased region" description="Polar residues" evidence="16">
    <location>
        <begin position="290"/>
        <end position="299"/>
    </location>
</feature>
<feature type="compositionally biased region" description="Basic and acidic residues" evidence="16">
    <location>
        <begin position="11"/>
        <end position="48"/>
    </location>
</feature>
<keyword evidence="11" id="KW-0539">Nucleus</keyword>
<dbReference type="InterPro" id="IPR042577">
    <property type="entry name" value="EYA_dom_metazoan"/>
</dbReference>
<dbReference type="SFLD" id="SFLDG01129">
    <property type="entry name" value="C1.5:_HAD__Beta-PGM__Phosphata"/>
    <property type="match status" value="1"/>
</dbReference>
<evidence type="ECO:0000256" key="1">
    <source>
        <dbReference type="ARBA" id="ARBA00004123"/>
    </source>
</evidence>
<evidence type="ECO:0000256" key="10">
    <source>
        <dbReference type="ARBA" id="ARBA00023163"/>
    </source>
</evidence>
<dbReference type="AlphaFoldDB" id="A0A1B6CV98"/>
<dbReference type="InterPro" id="IPR006545">
    <property type="entry name" value="EYA_dom"/>
</dbReference>
<dbReference type="GO" id="GO:0046872">
    <property type="term" value="F:metal ion binding"/>
    <property type="evidence" value="ECO:0007669"/>
    <property type="project" value="UniProtKB-KW"/>
</dbReference>
<dbReference type="GO" id="GO:0030154">
    <property type="term" value="P:cell differentiation"/>
    <property type="evidence" value="ECO:0007669"/>
    <property type="project" value="TreeGrafter"/>
</dbReference>
<dbReference type="EMBL" id="GEDC01020043">
    <property type="protein sequence ID" value="JAS17255.1"/>
    <property type="molecule type" value="Transcribed_RNA"/>
</dbReference>
<evidence type="ECO:0000256" key="7">
    <source>
        <dbReference type="ARBA" id="ARBA00022912"/>
    </source>
</evidence>
<feature type="compositionally biased region" description="Low complexity" evidence="16">
    <location>
        <begin position="324"/>
        <end position="335"/>
    </location>
</feature>
<sequence>CGNSKMKRKSRWDVRPEEVEKEKKLKETKRQRTENQTEIETQERDRGIDSGSGDGAELSGDISSPGSGQSESTCSSPNAGQDVPHNDSGGLLANNSTALPQYSSTWPSVNLGTDSNVLGVKSEVCSPVDSLSQSDPLYSVTSDSIGSYTDTTKDSQFQYSSAQQYYSSMQQAYSNQSSSYMNSSFYNSGAYSTAYPSANNGRLLNQCNKASPAPGSNNAASNGYVNAYGSYTNHPQANSAAYAAYTAGYNSQSYAAQQDYGGYSNSYSHQAAAVASYYAASQSYSPYVNSTSNSASTYQLPTPLPDSPVPSEPESPIKVDPTSRRNNNSDSSSRIGRGRGRRMVGNPSASPPTSLPENTLERVFVWDLDETIIIFHSLLTGSFASKYNKDTHSVVQLGFRMEEMIFNLSDSHLFFNDVEDCDQVHIDDVSSDDNGQDLNSYSFATDGFSAGANGGAGPLPGGALCLGGGVRGGVDWMRKLAFRYRKIKDTYNNYRNSVGGLLGPGKRDQWLQLRSEIETITDNWLSLAIKCLTLINSRPRCVNVLVTTTQLVPALAKVLLFGLGGIFPVENIYSATKIGKESCFGRIVSRFGRTCTYVVVGDGQDEEAAAKQLNFPFWRISTHSDLAALYNALDMGFL</sequence>
<comment type="catalytic activity">
    <reaction evidence="12 15">
        <text>O-phospho-L-tyrosyl-[protein] + H2O = L-tyrosyl-[protein] + phosphate</text>
        <dbReference type="Rhea" id="RHEA:10684"/>
        <dbReference type="Rhea" id="RHEA-COMP:10136"/>
        <dbReference type="Rhea" id="RHEA-COMP:20101"/>
        <dbReference type="ChEBI" id="CHEBI:15377"/>
        <dbReference type="ChEBI" id="CHEBI:43474"/>
        <dbReference type="ChEBI" id="CHEBI:46858"/>
        <dbReference type="ChEBI" id="CHEBI:61978"/>
        <dbReference type="EC" id="3.1.3.48"/>
    </reaction>
</comment>
<dbReference type="CDD" id="cd02601">
    <property type="entry name" value="HAD_Eya"/>
    <property type="match status" value="1"/>
</dbReference>
<evidence type="ECO:0000256" key="3">
    <source>
        <dbReference type="ARBA" id="ARBA00022473"/>
    </source>
</evidence>